<evidence type="ECO:0000259" key="4">
    <source>
        <dbReference type="Pfam" id="PF01370"/>
    </source>
</evidence>
<proteinExistence type="inferred from homology"/>
<dbReference type="Pfam" id="PF01370">
    <property type="entry name" value="Epimerase"/>
    <property type="match status" value="2"/>
</dbReference>
<dbReference type="InParanoid" id="A0A061DTX5"/>
<dbReference type="FunFam" id="3.40.50.720:FF:000085">
    <property type="entry name" value="Dihydroflavonol reductase"/>
    <property type="match status" value="2"/>
</dbReference>
<dbReference type="Proteomes" id="UP000026915">
    <property type="component" value="Chromosome 1"/>
</dbReference>
<feature type="domain" description="NAD-dependent epimerase/dehydratase" evidence="4">
    <location>
        <begin position="11"/>
        <end position="166"/>
    </location>
</feature>
<evidence type="ECO:0000256" key="2">
    <source>
        <dbReference type="ARBA" id="ARBA00023002"/>
    </source>
</evidence>
<evidence type="ECO:0000313" key="5">
    <source>
        <dbReference type="EMBL" id="EOX96219.1"/>
    </source>
</evidence>
<dbReference type="GO" id="GO:0016616">
    <property type="term" value="F:oxidoreductase activity, acting on the CH-OH group of donors, NAD or NADP as acceptor"/>
    <property type="evidence" value="ECO:0000318"/>
    <property type="project" value="GO_Central"/>
</dbReference>
<keyword evidence="6" id="KW-1185">Reference proteome</keyword>
<keyword evidence="1" id="KW-0521">NADP</keyword>
<dbReference type="eggNOG" id="KOG1502">
    <property type="taxonomic scope" value="Eukaryota"/>
</dbReference>
<organism evidence="5 6">
    <name type="scientific">Theobroma cacao</name>
    <name type="common">Cacao</name>
    <name type="synonym">Cocoa</name>
    <dbReference type="NCBI Taxonomy" id="3641"/>
    <lineage>
        <taxon>Eukaryota</taxon>
        <taxon>Viridiplantae</taxon>
        <taxon>Streptophyta</taxon>
        <taxon>Embryophyta</taxon>
        <taxon>Tracheophyta</taxon>
        <taxon>Spermatophyta</taxon>
        <taxon>Magnoliopsida</taxon>
        <taxon>eudicotyledons</taxon>
        <taxon>Gunneridae</taxon>
        <taxon>Pentapetalae</taxon>
        <taxon>rosids</taxon>
        <taxon>malvids</taxon>
        <taxon>Malvales</taxon>
        <taxon>Malvaceae</taxon>
        <taxon>Byttnerioideae</taxon>
        <taxon>Theobroma</taxon>
    </lineage>
</organism>
<dbReference type="Gene3D" id="3.40.50.720">
    <property type="entry name" value="NAD(P)-binding Rossmann-like Domain"/>
    <property type="match status" value="2"/>
</dbReference>
<evidence type="ECO:0000256" key="3">
    <source>
        <dbReference type="ARBA" id="ARBA00023445"/>
    </source>
</evidence>
<sequence>MDFQDNEPEAVVTQRAVGGALGILKTCLRSKTVKRVVFTSSIASVYFNNKNVDMMDESFWTDVDYVRELESYVSSYAITKTMTEKAVLEFAAEHGMDLVTVVPPLVVGPFICPKLTGSVRAALAPILGNKDDYSLLLNVAMVHVDDLARAFIFLLEHPEAKGRYNCCSDTVTAQKIVEILSANYPEYTLPIVECLEEIEGPRMPGLSSKKLLDSGFKFKYGVKDMYDGAIKCCKEKGFLYQLISDANLHLERAKKELKYRKMEEGKGAICVTGGTGYIASWLIKKLLEEGYSVHTTIRVDPENKKDISFLTSLPRATERLKIFAADLCDLDSFDAAIEGCKGVLHLATPVDFENKESEEVLTKRSINGALGIMKACLKSKTVKRLVYTSSLSAVVFNDKGVEMMDESFWTDAAFARDKLDPSLSSYVISKTLTERAALEFGTEHGLDVVTVIPSFVVGPFICPKFPGAVRLSLAPVLGNRDEYSLLLNVEMVHVDDLSRAFIFLLEHPEAKGRYNCSSDRVTIQKIVEILSANYPEFTLPTADSLAEIEGTKMPSLSSKKLRDSGFKFNYGVVDMFDGAIKCCKEKGFL</sequence>
<dbReference type="Gramene" id="EOX96219">
    <property type="protein sequence ID" value="EOX96219"/>
    <property type="gene ID" value="TCM_005516"/>
</dbReference>
<reference evidence="5 6" key="1">
    <citation type="journal article" date="2013" name="Genome Biol.">
        <title>The genome sequence of the most widely cultivated cacao type and its use to identify candidate genes regulating pod color.</title>
        <authorList>
            <person name="Motamayor J.C."/>
            <person name="Mockaitis K."/>
            <person name="Schmutz J."/>
            <person name="Haiminen N."/>
            <person name="Iii D.L."/>
            <person name="Cornejo O."/>
            <person name="Findley S.D."/>
            <person name="Zheng P."/>
            <person name="Utro F."/>
            <person name="Royaert S."/>
            <person name="Saski C."/>
            <person name="Jenkins J."/>
            <person name="Podicheti R."/>
            <person name="Zhao M."/>
            <person name="Scheffler B.E."/>
            <person name="Stack J.C."/>
            <person name="Feltus F.A."/>
            <person name="Mustiga G.M."/>
            <person name="Amores F."/>
            <person name="Phillips W."/>
            <person name="Marelli J.P."/>
            <person name="May G.D."/>
            <person name="Shapiro H."/>
            <person name="Ma J."/>
            <person name="Bustamante C.D."/>
            <person name="Schnell R.J."/>
            <person name="Main D."/>
            <person name="Gilbert D."/>
            <person name="Parida L."/>
            <person name="Kuhn D.N."/>
        </authorList>
    </citation>
    <scope>NUCLEOTIDE SEQUENCE [LARGE SCALE GENOMIC DNA]</scope>
    <source>
        <strain evidence="6">cv. Matina 1-6</strain>
    </source>
</reference>
<dbReference type="STRING" id="3641.A0A061DTX5"/>
<protein>
    <submittedName>
        <fullName evidence="5">NAD(P)-binding Rossmann-fold superfamily protein</fullName>
    </submittedName>
</protein>
<dbReference type="AlphaFoldDB" id="A0A061DTX5"/>
<feature type="domain" description="NAD-dependent epimerase/dehydratase" evidence="4">
    <location>
        <begin position="269"/>
        <end position="515"/>
    </location>
</feature>
<dbReference type="EMBL" id="CM001879">
    <property type="protein sequence ID" value="EOX96219.1"/>
    <property type="molecule type" value="Genomic_DNA"/>
</dbReference>
<evidence type="ECO:0000256" key="1">
    <source>
        <dbReference type="ARBA" id="ARBA00022857"/>
    </source>
</evidence>
<dbReference type="OMA" id="FIGPRCP"/>
<dbReference type="InterPro" id="IPR001509">
    <property type="entry name" value="Epimerase_deHydtase"/>
</dbReference>
<dbReference type="InterPro" id="IPR050425">
    <property type="entry name" value="NAD(P)_dehydrat-like"/>
</dbReference>
<name>A0A061DTX5_THECC</name>
<dbReference type="PANTHER" id="PTHR10366">
    <property type="entry name" value="NAD DEPENDENT EPIMERASE/DEHYDRATASE"/>
    <property type="match status" value="1"/>
</dbReference>
<dbReference type="InterPro" id="IPR036291">
    <property type="entry name" value="NAD(P)-bd_dom_sf"/>
</dbReference>
<keyword evidence="2" id="KW-0560">Oxidoreductase</keyword>
<dbReference type="HOGENOM" id="CLU_462812_0_0_1"/>
<accession>A0A061DTX5</accession>
<dbReference type="PANTHER" id="PTHR10366:SF563">
    <property type="entry name" value="CINNAMOYL-COA REDUCTASE 16"/>
    <property type="match status" value="1"/>
</dbReference>
<dbReference type="CDD" id="cd08958">
    <property type="entry name" value="FR_SDR_e"/>
    <property type="match status" value="1"/>
</dbReference>
<gene>
    <name evidence="5" type="ORF">TCM_005516</name>
</gene>
<evidence type="ECO:0000313" key="6">
    <source>
        <dbReference type="Proteomes" id="UP000026915"/>
    </source>
</evidence>
<comment type="similarity">
    <text evidence="3">Belongs to the NAD(P)-dependent epimerase/dehydratase family. Dihydroflavonol-4-reductase subfamily.</text>
</comment>
<dbReference type="SUPFAM" id="SSF51735">
    <property type="entry name" value="NAD(P)-binding Rossmann-fold domains"/>
    <property type="match status" value="2"/>
</dbReference>